<protein>
    <recommendedName>
        <fullName evidence="5">Transcription factor IIIC 90kDa subunit N-terminal domain-containing protein</fullName>
    </recommendedName>
</protein>
<accession>A0ABD2ADL2</accession>
<keyword evidence="4" id="KW-1185">Reference proteome</keyword>
<evidence type="ECO:0008006" key="5">
    <source>
        <dbReference type="Google" id="ProtNLM"/>
    </source>
</evidence>
<name>A0ABD2ADL2_VESSQ</name>
<proteinExistence type="predicted"/>
<dbReference type="PANTHER" id="PTHR15496:SF2">
    <property type="entry name" value="GENERAL TRANSCRIPTION FACTOR 3C POLYPEPTIDE 4"/>
    <property type="match status" value="1"/>
</dbReference>
<dbReference type="EMBL" id="JAUDFV010000152">
    <property type="protein sequence ID" value="KAL2718696.1"/>
    <property type="molecule type" value="Genomic_DNA"/>
</dbReference>
<feature type="domain" description="Transcription factor IIIC putative zinc-finger" evidence="2">
    <location>
        <begin position="594"/>
        <end position="653"/>
    </location>
</feature>
<dbReference type="Pfam" id="PF12657">
    <property type="entry name" value="TFIIIC_delta"/>
    <property type="match status" value="1"/>
</dbReference>
<gene>
    <name evidence="3" type="ORF">V1478_012572</name>
</gene>
<evidence type="ECO:0000259" key="1">
    <source>
        <dbReference type="Pfam" id="PF12657"/>
    </source>
</evidence>
<dbReference type="Pfam" id="PF12660">
    <property type="entry name" value="zf-TFIIIC"/>
    <property type="match status" value="1"/>
</dbReference>
<dbReference type="InterPro" id="IPR036322">
    <property type="entry name" value="WD40_repeat_dom_sf"/>
</dbReference>
<dbReference type="AlphaFoldDB" id="A0ABD2ADL2"/>
<sequence>MISLEEVYNITFSPLVTTLFAVQWTSNNCICVTTERGIHVFELVPSPMSPHPNIKFSRSFIYASDILPAYAFINEVTSLTWNTKRREVYSLLMEAALTPKISDATNILPKIVHVSWSPENLIHPSKCMLAIITSVGAVELLHQVLRNWFSICDISSLWLKTLDDDIKSDFDNCKNEESRFTKIQENLRQLQACAITWSELFKLEDIYYAYFVTAFRSSDIVIWKIHKVSDSIKNMKPIIKSRINLNMNTKINVLLWCTIKPNTYLIIIGCCNGQIQGVLYSNNNKCLENISVEQYYMYSDRISVNSLLIVSQNENGIQFIACKGFFLLLFGLTIMGKLMYTHYLQIEGFTISGISVIASERILITTQNGMIYAFDTQENNLKSISIKHKLPQTRVQYLGLACSPNRTMLVCVTSPNSTYDHLITREPSVLYILSLDGEEWEPINIIKNYKDINSNFPWDCLELIRLKAAKVSDPMIVLPKVPQNLESLKLYELRISMWLSLITEVLTKKKMIQRIENIGEIAEAQPLIFIHCVCAYLDRLTNKTHLSNDQELSASLLRMCLEIYLAGEDTEEETITTQYAREALNKTSHFKLKVESCNLCGQIISDLSWNTTKCPSGHKLPRCALTLLQITTVQYRSCPICGQLYHLCLDEEYEEVRCLFCNIPVLYDSRVVDIQNSELYARNLSKPQVSLAELTQNQDSEMSENCSYTEEHQTEAQSYSVIVNYDKDESCSITETWREF</sequence>
<dbReference type="Proteomes" id="UP001607302">
    <property type="component" value="Unassembled WGS sequence"/>
</dbReference>
<evidence type="ECO:0000313" key="3">
    <source>
        <dbReference type="EMBL" id="KAL2718696.1"/>
    </source>
</evidence>
<comment type="caution">
    <text evidence="3">The sequence shown here is derived from an EMBL/GenBank/DDBJ whole genome shotgun (WGS) entry which is preliminary data.</text>
</comment>
<reference evidence="3 4" key="1">
    <citation type="journal article" date="2024" name="Ann. Entomol. Soc. Am.">
        <title>Genomic analyses of the southern and eastern yellowjacket wasps (Hymenoptera: Vespidae) reveal evolutionary signatures of social life.</title>
        <authorList>
            <person name="Catto M.A."/>
            <person name="Caine P.B."/>
            <person name="Orr S.E."/>
            <person name="Hunt B.G."/>
            <person name="Goodisman M.A.D."/>
        </authorList>
    </citation>
    <scope>NUCLEOTIDE SEQUENCE [LARGE SCALE GENOMIC DNA]</scope>
    <source>
        <strain evidence="3">233</strain>
        <tissue evidence="3">Head and thorax</tissue>
    </source>
</reference>
<feature type="domain" description="Transcription factor IIIC 90kDa subunit N-terminal" evidence="1">
    <location>
        <begin position="24"/>
        <end position="435"/>
    </location>
</feature>
<dbReference type="InterPro" id="IPR044230">
    <property type="entry name" value="GTF3C4"/>
</dbReference>
<evidence type="ECO:0000259" key="2">
    <source>
        <dbReference type="Pfam" id="PF12660"/>
    </source>
</evidence>
<dbReference type="InterPro" id="IPR024764">
    <property type="entry name" value="TFIIIC_Znf"/>
</dbReference>
<dbReference type="PANTHER" id="PTHR15496">
    <property type="entry name" value="GENERAL TRANSCRIPTION FACTOR 3C POLYPEPTIDE 4 FAMILY"/>
    <property type="match status" value="1"/>
</dbReference>
<dbReference type="SUPFAM" id="SSF50978">
    <property type="entry name" value="WD40 repeat-like"/>
    <property type="match status" value="1"/>
</dbReference>
<organism evidence="3 4">
    <name type="scientific">Vespula squamosa</name>
    <name type="common">Southern yellow jacket</name>
    <name type="synonym">Wasp</name>
    <dbReference type="NCBI Taxonomy" id="30214"/>
    <lineage>
        <taxon>Eukaryota</taxon>
        <taxon>Metazoa</taxon>
        <taxon>Ecdysozoa</taxon>
        <taxon>Arthropoda</taxon>
        <taxon>Hexapoda</taxon>
        <taxon>Insecta</taxon>
        <taxon>Pterygota</taxon>
        <taxon>Neoptera</taxon>
        <taxon>Endopterygota</taxon>
        <taxon>Hymenoptera</taxon>
        <taxon>Apocrita</taxon>
        <taxon>Aculeata</taxon>
        <taxon>Vespoidea</taxon>
        <taxon>Vespidae</taxon>
        <taxon>Vespinae</taxon>
        <taxon>Vespula</taxon>
    </lineage>
</organism>
<evidence type="ECO:0000313" key="4">
    <source>
        <dbReference type="Proteomes" id="UP001607302"/>
    </source>
</evidence>
<dbReference type="InterPro" id="IPR024761">
    <property type="entry name" value="TFIIIC_delta_N"/>
</dbReference>